<comment type="similarity">
    <text evidence="1">Belongs to the YciI family.</text>
</comment>
<dbReference type="SUPFAM" id="SSF54909">
    <property type="entry name" value="Dimeric alpha+beta barrel"/>
    <property type="match status" value="1"/>
</dbReference>
<sequence length="99" mass="11647">MQYIISAYDNNDEQAMDRRLMAREEHLNSVERRFKSGEHLYGAAMLDEDGKMIGSVMIVEYPSRKELDNWLKVEPYVVGKVWHKIDIKPCRVAPMFMKP</sequence>
<evidence type="ECO:0000259" key="2">
    <source>
        <dbReference type="Pfam" id="PF03795"/>
    </source>
</evidence>
<dbReference type="RefSeq" id="WP_209511237.1">
    <property type="nucleotide sequence ID" value="NZ_JAGGKS010000003.1"/>
</dbReference>
<feature type="domain" description="YCII-related" evidence="2">
    <location>
        <begin position="1"/>
        <end position="89"/>
    </location>
</feature>
<dbReference type="Gene3D" id="3.30.70.1060">
    <property type="entry name" value="Dimeric alpha+beta barrel"/>
    <property type="match status" value="1"/>
</dbReference>
<keyword evidence="4" id="KW-1185">Reference proteome</keyword>
<reference evidence="3 4" key="1">
    <citation type="submission" date="2021-03" db="EMBL/GenBank/DDBJ databases">
        <title>Genomic Encyclopedia of Type Strains, Phase IV (KMG-IV): sequencing the most valuable type-strain genomes for metagenomic binning, comparative biology and taxonomic classification.</title>
        <authorList>
            <person name="Goeker M."/>
        </authorList>
    </citation>
    <scope>NUCLEOTIDE SEQUENCE [LARGE SCALE GENOMIC DNA]</scope>
    <source>
        <strain evidence="3 4">DSM 24004</strain>
    </source>
</reference>
<dbReference type="InterPro" id="IPR051807">
    <property type="entry name" value="Sec-metab_biosynth-assoc"/>
</dbReference>
<dbReference type="EMBL" id="JAGGKS010000003">
    <property type="protein sequence ID" value="MBP1925507.1"/>
    <property type="molecule type" value="Genomic_DNA"/>
</dbReference>
<accession>A0ABS4GCS9</accession>
<name>A0ABS4GCS9_9FIRM</name>
<dbReference type="PANTHER" id="PTHR33606">
    <property type="entry name" value="PROTEIN YCII"/>
    <property type="match status" value="1"/>
</dbReference>
<evidence type="ECO:0000256" key="1">
    <source>
        <dbReference type="ARBA" id="ARBA00007689"/>
    </source>
</evidence>
<dbReference type="InterPro" id="IPR011008">
    <property type="entry name" value="Dimeric_a/b-barrel"/>
</dbReference>
<protein>
    <submittedName>
        <fullName evidence="3">Uncharacterized protein YciI</fullName>
    </submittedName>
</protein>
<dbReference type="Pfam" id="PF03795">
    <property type="entry name" value="YCII"/>
    <property type="match status" value="1"/>
</dbReference>
<dbReference type="Proteomes" id="UP001519342">
    <property type="component" value="Unassembled WGS sequence"/>
</dbReference>
<organism evidence="3 4">
    <name type="scientific">Sedimentibacter acidaminivorans</name>
    <dbReference type="NCBI Taxonomy" id="913099"/>
    <lineage>
        <taxon>Bacteria</taxon>
        <taxon>Bacillati</taxon>
        <taxon>Bacillota</taxon>
        <taxon>Tissierellia</taxon>
        <taxon>Sedimentibacter</taxon>
    </lineage>
</organism>
<evidence type="ECO:0000313" key="3">
    <source>
        <dbReference type="EMBL" id="MBP1925507.1"/>
    </source>
</evidence>
<dbReference type="InterPro" id="IPR005545">
    <property type="entry name" value="YCII"/>
</dbReference>
<proteinExistence type="inferred from homology"/>
<evidence type="ECO:0000313" key="4">
    <source>
        <dbReference type="Proteomes" id="UP001519342"/>
    </source>
</evidence>
<dbReference type="PANTHER" id="PTHR33606:SF3">
    <property type="entry name" value="PROTEIN YCII"/>
    <property type="match status" value="1"/>
</dbReference>
<comment type="caution">
    <text evidence="3">The sequence shown here is derived from an EMBL/GenBank/DDBJ whole genome shotgun (WGS) entry which is preliminary data.</text>
</comment>
<gene>
    <name evidence="3" type="ORF">J2Z76_001366</name>
</gene>